<organism evidence="1 2">
    <name type="scientific">Paenibacillus harenae</name>
    <dbReference type="NCBI Taxonomy" id="306543"/>
    <lineage>
        <taxon>Bacteria</taxon>
        <taxon>Bacillati</taxon>
        <taxon>Bacillota</taxon>
        <taxon>Bacilli</taxon>
        <taxon>Bacillales</taxon>
        <taxon>Paenibacillaceae</taxon>
        <taxon>Paenibacillus</taxon>
    </lineage>
</organism>
<evidence type="ECO:0000313" key="2">
    <source>
        <dbReference type="Proteomes" id="UP001229346"/>
    </source>
</evidence>
<reference evidence="1 2" key="1">
    <citation type="submission" date="2023-07" db="EMBL/GenBank/DDBJ databases">
        <title>Sorghum-associated microbial communities from plants grown in Nebraska, USA.</title>
        <authorList>
            <person name="Schachtman D."/>
        </authorList>
    </citation>
    <scope>NUCLEOTIDE SEQUENCE [LARGE SCALE GENOMIC DNA]</scope>
    <source>
        <strain evidence="1 2">CC482</strain>
    </source>
</reference>
<proteinExistence type="predicted"/>
<sequence>MTPTLLSKAIKDFIEKLFSDAVTVKPSVYEGYLPKRTVENQDEPDYPFILVRMTKGKQTDDAHAVIVKLIVGVKAIDEAEFLNALNVMDRVRIAFSRQRVLASQFRLELPFEWELFEEQPHPEYLGQAIMNWTLPSVTEEVEGI</sequence>
<evidence type="ECO:0000313" key="1">
    <source>
        <dbReference type="EMBL" id="MDQ0114360.1"/>
    </source>
</evidence>
<evidence type="ECO:0008006" key="3">
    <source>
        <dbReference type="Google" id="ProtNLM"/>
    </source>
</evidence>
<accession>A0ABT9U3Z8</accession>
<dbReference type="RefSeq" id="WP_307205691.1">
    <property type="nucleotide sequence ID" value="NZ_JAUSSU010000007.1"/>
</dbReference>
<gene>
    <name evidence="1" type="ORF">J2T15_003815</name>
</gene>
<dbReference type="Proteomes" id="UP001229346">
    <property type="component" value="Unassembled WGS sequence"/>
</dbReference>
<dbReference type="EMBL" id="JAUSSU010000007">
    <property type="protein sequence ID" value="MDQ0114360.1"/>
    <property type="molecule type" value="Genomic_DNA"/>
</dbReference>
<name>A0ABT9U3Z8_PAEHA</name>
<comment type="caution">
    <text evidence="1">The sequence shown here is derived from an EMBL/GenBank/DDBJ whole genome shotgun (WGS) entry which is preliminary data.</text>
</comment>
<protein>
    <recommendedName>
        <fullName evidence="3">Tail terminator</fullName>
    </recommendedName>
</protein>
<keyword evidence="2" id="KW-1185">Reference proteome</keyword>